<protein>
    <submittedName>
        <fullName evidence="1">Uncharacterized protein</fullName>
    </submittedName>
</protein>
<evidence type="ECO:0000313" key="1">
    <source>
        <dbReference type="EMBL" id="QYX82331.1"/>
    </source>
</evidence>
<evidence type="ECO:0000313" key="2">
    <source>
        <dbReference type="Proteomes" id="UP000827138"/>
    </source>
</evidence>
<dbReference type="RefSeq" id="WP_220650877.1">
    <property type="nucleotide sequence ID" value="NZ_CP080647.1"/>
</dbReference>
<proteinExistence type="predicted"/>
<reference evidence="1 2" key="1">
    <citation type="submission" date="2021-08" db="EMBL/GenBank/DDBJ databases">
        <authorList>
            <person name="Ping M."/>
        </authorList>
    </citation>
    <scope>NUCLEOTIDE SEQUENCE [LARGE SCALE GENOMIC DNA]</scope>
    <source>
        <strain evidence="1 2">MG28</strain>
    </source>
</reference>
<gene>
    <name evidence="1" type="ORF">K1J60_42465</name>
</gene>
<dbReference type="Proteomes" id="UP000827138">
    <property type="component" value="Chromosome"/>
</dbReference>
<keyword evidence="2" id="KW-1185">Reference proteome</keyword>
<organism evidence="1 2">
    <name type="scientific">Streptomyces akebiae</name>
    <dbReference type="NCBI Taxonomy" id="2865673"/>
    <lineage>
        <taxon>Bacteria</taxon>
        <taxon>Bacillati</taxon>
        <taxon>Actinomycetota</taxon>
        <taxon>Actinomycetes</taxon>
        <taxon>Kitasatosporales</taxon>
        <taxon>Streptomycetaceae</taxon>
        <taxon>Streptomyces</taxon>
    </lineage>
</organism>
<name>A0ABX8Y2C6_9ACTN</name>
<sequence>MFAGVAHSQERANQIGYGAPSPEDIHATWGIKPTFFTEWARDHADLFDVAR</sequence>
<dbReference type="EMBL" id="CP080647">
    <property type="protein sequence ID" value="QYX82331.1"/>
    <property type="molecule type" value="Genomic_DNA"/>
</dbReference>
<accession>A0ABX8Y2C6</accession>